<evidence type="ECO:0000256" key="3">
    <source>
        <dbReference type="ARBA" id="ARBA00022722"/>
    </source>
</evidence>
<dbReference type="Gene3D" id="3.30.920.30">
    <property type="entry name" value="Hypothetical protein"/>
    <property type="match status" value="1"/>
</dbReference>
<keyword evidence="9" id="KW-1185">Reference proteome</keyword>
<dbReference type="GO" id="GO:0016787">
    <property type="term" value="F:hydrolase activity"/>
    <property type="evidence" value="ECO:0007669"/>
    <property type="project" value="UniProtKB-KW"/>
</dbReference>
<dbReference type="STRING" id="1760988.SAMN02949497_1218"/>
<evidence type="ECO:0000256" key="4">
    <source>
        <dbReference type="ARBA" id="ARBA00022759"/>
    </source>
</evidence>
<organism evidence="8 9">
    <name type="scientific">Methylomagnum ishizawai</name>
    <dbReference type="NCBI Taxonomy" id="1760988"/>
    <lineage>
        <taxon>Bacteria</taxon>
        <taxon>Pseudomonadati</taxon>
        <taxon>Pseudomonadota</taxon>
        <taxon>Gammaproteobacteria</taxon>
        <taxon>Methylococcales</taxon>
        <taxon>Methylococcaceae</taxon>
        <taxon>Methylomagnum</taxon>
    </lineage>
</organism>
<reference evidence="8 9" key="1">
    <citation type="submission" date="2016-12" db="EMBL/GenBank/DDBJ databases">
        <authorList>
            <person name="Song W.-J."/>
            <person name="Kurnit D.M."/>
        </authorList>
    </citation>
    <scope>NUCLEOTIDE SEQUENCE [LARGE SCALE GENOMIC DNA]</scope>
    <source>
        <strain evidence="8 9">175</strain>
    </source>
</reference>
<keyword evidence="5" id="KW-0378">Hydrolase</keyword>
<sequence>MKVSEFKRWLESKGVVVTNATNHWKLTYKGQVSFLPRHPSQELNEKLRKAILSQLGI</sequence>
<dbReference type="InterPro" id="IPR038570">
    <property type="entry name" value="HicA_sf"/>
</dbReference>
<evidence type="ECO:0000256" key="7">
    <source>
        <dbReference type="ARBA" id="ARBA00023016"/>
    </source>
</evidence>
<keyword evidence="4" id="KW-0255">Endonuclease</keyword>
<dbReference type="SUPFAM" id="SSF54786">
    <property type="entry name" value="YcfA/nrd intein domain"/>
    <property type="match status" value="1"/>
</dbReference>
<dbReference type="EMBL" id="FXAM01000001">
    <property type="protein sequence ID" value="SMF93922.1"/>
    <property type="molecule type" value="Genomic_DNA"/>
</dbReference>
<dbReference type="AlphaFoldDB" id="A0A1Y6D028"/>
<protein>
    <submittedName>
        <fullName evidence="8">mRNA interferase HicA</fullName>
    </submittedName>
</protein>
<dbReference type="GO" id="GO:0004519">
    <property type="term" value="F:endonuclease activity"/>
    <property type="evidence" value="ECO:0007669"/>
    <property type="project" value="UniProtKB-KW"/>
</dbReference>
<evidence type="ECO:0000313" key="9">
    <source>
        <dbReference type="Proteomes" id="UP000192923"/>
    </source>
</evidence>
<dbReference type="GO" id="GO:0003729">
    <property type="term" value="F:mRNA binding"/>
    <property type="evidence" value="ECO:0007669"/>
    <property type="project" value="InterPro"/>
</dbReference>
<evidence type="ECO:0000256" key="2">
    <source>
        <dbReference type="ARBA" id="ARBA00022649"/>
    </source>
</evidence>
<keyword evidence="3" id="KW-0540">Nuclease</keyword>
<keyword evidence="7" id="KW-0346">Stress response</keyword>
<dbReference type="InterPro" id="IPR012933">
    <property type="entry name" value="HicA_mRNA_interferase"/>
</dbReference>
<keyword evidence="2" id="KW-1277">Toxin-antitoxin system</keyword>
<gene>
    <name evidence="8" type="ORF">SAMN02949497_1218</name>
</gene>
<evidence type="ECO:0000313" key="8">
    <source>
        <dbReference type="EMBL" id="SMF93922.1"/>
    </source>
</evidence>
<dbReference type="Pfam" id="PF07927">
    <property type="entry name" value="HicA_toxin"/>
    <property type="match status" value="1"/>
</dbReference>
<proteinExistence type="inferred from homology"/>
<accession>A0A1Y6D028</accession>
<evidence type="ECO:0000256" key="6">
    <source>
        <dbReference type="ARBA" id="ARBA00022884"/>
    </source>
</evidence>
<dbReference type="Proteomes" id="UP000192923">
    <property type="component" value="Unassembled WGS sequence"/>
</dbReference>
<evidence type="ECO:0000256" key="5">
    <source>
        <dbReference type="ARBA" id="ARBA00022801"/>
    </source>
</evidence>
<keyword evidence="6" id="KW-0694">RNA-binding</keyword>
<evidence type="ECO:0000256" key="1">
    <source>
        <dbReference type="ARBA" id="ARBA00006620"/>
    </source>
</evidence>
<dbReference type="OrthoDB" id="6699594at2"/>
<comment type="similarity">
    <text evidence="1">Belongs to the HicA mRNA interferase family.</text>
</comment>
<name>A0A1Y6D028_9GAMM</name>